<reference evidence="2" key="2">
    <citation type="submission" date="2020-08" db="EMBL/GenBank/DDBJ databases">
        <title>Plant Genome Project.</title>
        <authorList>
            <person name="Zhang R.-G."/>
        </authorList>
    </citation>
    <scope>NUCLEOTIDE SEQUENCE</scope>
    <source>
        <strain evidence="2">Huo1</strain>
        <tissue evidence="2">Leaf</tissue>
    </source>
</reference>
<reference evidence="2" key="1">
    <citation type="submission" date="2018-01" db="EMBL/GenBank/DDBJ databases">
        <authorList>
            <person name="Mao J.F."/>
        </authorList>
    </citation>
    <scope>NUCLEOTIDE SEQUENCE</scope>
    <source>
        <strain evidence="2">Huo1</strain>
        <tissue evidence="2">Leaf</tissue>
    </source>
</reference>
<dbReference type="EMBL" id="PNBA02000012">
    <property type="protein sequence ID" value="KAG6405667.1"/>
    <property type="molecule type" value="Genomic_DNA"/>
</dbReference>
<gene>
    <name evidence="2" type="ORF">SASPL_133259</name>
</gene>
<sequence>MKLEFGLNAYCGRPIDLDYRRPAARDFGEIFRCWENKFNYLVRRAVDLSQGQLLDLQIVSLEFEWLAKLRSRSCDDYDPNRMGYKGLEAILNGCPHLKSLDLRLCSTFQKVSDSAQQRKDVWLHTDSISLMDWIKKRKDSYVIDSWWILLVVVEVLMVITISILEGESIEFLDKSFLLRVAALTAFGKSFLLRVAALTACSVASVVSASPVCFNC</sequence>
<dbReference type="AlphaFoldDB" id="A0A8X8X3G4"/>
<feature type="transmembrane region" description="Helical" evidence="1">
    <location>
        <begin position="146"/>
        <end position="164"/>
    </location>
</feature>
<evidence type="ECO:0000313" key="2">
    <source>
        <dbReference type="EMBL" id="KAG6405667.1"/>
    </source>
</evidence>
<keyword evidence="3" id="KW-1185">Reference proteome</keyword>
<name>A0A8X8X3G4_SALSN</name>
<proteinExistence type="predicted"/>
<keyword evidence="1" id="KW-1133">Transmembrane helix</keyword>
<keyword evidence="1" id="KW-0812">Transmembrane</keyword>
<accession>A0A8X8X3G4</accession>
<evidence type="ECO:0000256" key="1">
    <source>
        <dbReference type="SAM" id="Phobius"/>
    </source>
</evidence>
<protein>
    <submittedName>
        <fullName evidence="2">Uncharacterized protein</fullName>
    </submittedName>
</protein>
<organism evidence="2">
    <name type="scientific">Salvia splendens</name>
    <name type="common">Scarlet sage</name>
    <dbReference type="NCBI Taxonomy" id="180675"/>
    <lineage>
        <taxon>Eukaryota</taxon>
        <taxon>Viridiplantae</taxon>
        <taxon>Streptophyta</taxon>
        <taxon>Embryophyta</taxon>
        <taxon>Tracheophyta</taxon>
        <taxon>Spermatophyta</taxon>
        <taxon>Magnoliopsida</taxon>
        <taxon>eudicotyledons</taxon>
        <taxon>Gunneridae</taxon>
        <taxon>Pentapetalae</taxon>
        <taxon>asterids</taxon>
        <taxon>lamiids</taxon>
        <taxon>Lamiales</taxon>
        <taxon>Lamiaceae</taxon>
        <taxon>Nepetoideae</taxon>
        <taxon>Mentheae</taxon>
        <taxon>Salviinae</taxon>
        <taxon>Salvia</taxon>
        <taxon>Salvia subgen. Calosphace</taxon>
        <taxon>core Calosphace</taxon>
    </lineage>
</organism>
<keyword evidence="1" id="KW-0472">Membrane</keyword>
<dbReference type="Proteomes" id="UP000298416">
    <property type="component" value="Unassembled WGS sequence"/>
</dbReference>
<evidence type="ECO:0000313" key="3">
    <source>
        <dbReference type="Proteomes" id="UP000298416"/>
    </source>
</evidence>
<comment type="caution">
    <text evidence="2">The sequence shown here is derived from an EMBL/GenBank/DDBJ whole genome shotgun (WGS) entry which is preliminary data.</text>
</comment>